<dbReference type="PATRIC" id="fig|1116472.3.peg.2779"/>
<sequence length="131" mass="15107">MPSDVEAIRLDKWLWAARFYKTRSLASDAINGGKVHVNGQRTKAAKDIKIGTEITINKNGYTWHIAVTALTGQRRPAKEADLLYQETPESHNKRQHQIQAEREQKELLGFSGIDHKPNKKDRRLIHRFKHS</sequence>
<dbReference type="EMBL" id="AYLO01000097">
    <property type="protein sequence ID" value="ESS71479.1"/>
    <property type="molecule type" value="Genomic_DNA"/>
</dbReference>
<protein>
    <recommendedName>
        <fullName evidence="4">Heat shock protein 15</fullName>
    </recommendedName>
</protein>
<evidence type="ECO:0000256" key="4">
    <source>
        <dbReference type="PIRNR" id="PIRNR016821"/>
    </source>
</evidence>
<evidence type="ECO:0000259" key="6">
    <source>
        <dbReference type="SMART" id="SM00363"/>
    </source>
</evidence>
<accession>V5BUC3</accession>
<dbReference type="PROSITE" id="PS50889">
    <property type="entry name" value="S4"/>
    <property type="match status" value="1"/>
</dbReference>
<dbReference type="GO" id="GO:0043023">
    <property type="term" value="F:ribosomal large subunit binding"/>
    <property type="evidence" value="ECO:0007669"/>
    <property type="project" value="InterPro"/>
</dbReference>
<dbReference type="GO" id="GO:0003727">
    <property type="term" value="F:single-stranded RNA binding"/>
    <property type="evidence" value="ECO:0007669"/>
    <property type="project" value="InterPro"/>
</dbReference>
<name>V5BUC3_9GAMM</name>
<gene>
    <name evidence="7" type="primary">hslR</name>
    <name evidence="7" type="ORF">MGMO_101c00140</name>
</gene>
<dbReference type="GO" id="GO:0003677">
    <property type="term" value="F:DNA binding"/>
    <property type="evidence" value="ECO:0007669"/>
    <property type="project" value="UniProtKB-KW"/>
</dbReference>
<dbReference type="InterPro" id="IPR002942">
    <property type="entry name" value="S4_RNA-bd"/>
</dbReference>
<comment type="similarity">
    <text evidence="1 4">Belongs to the HSP15 family.</text>
</comment>
<keyword evidence="3 4" id="KW-0238">DNA-binding</keyword>
<dbReference type="PIRSF" id="PIRSF016821">
    <property type="entry name" value="HSP15"/>
    <property type="match status" value="1"/>
</dbReference>
<reference evidence="7 8" key="1">
    <citation type="journal article" date="2013" name="Genome Announc.">
        <title>Draft Genome Sequence of the Methanotrophic Gammaproteobacterium Methyloglobulus morosus DSM 22980 Strain KoM1.</title>
        <authorList>
            <person name="Poehlein A."/>
            <person name="Deutzmann J.S."/>
            <person name="Daniel R."/>
            <person name="Simeonova D.D."/>
        </authorList>
    </citation>
    <scope>NUCLEOTIDE SEQUENCE [LARGE SCALE GENOMIC DNA]</scope>
    <source>
        <strain evidence="7 8">KoM1</strain>
    </source>
</reference>
<evidence type="ECO:0000256" key="3">
    <source>
        <dbReference type="ARBA" id="ARBA00023125"/>
    </source>
</evidence>
<dbReference type="eggNOG" id="COG1188">
    <property type="taxonomic scope" value="Bacteria"/>
</dbReference>
<dbReference type="SUPFAM" id="SSF55174">
    <property type="entry name" value="Alpha-L RNA-binding motif"/>
    <property type="match status" value="1"/>
</dbReference>
<dbReference type="Pfam" id="PF01479">
    <property type="entry name" value="S4"/>
    <property type="match status" value="1"/>
</dbReference>
<evidence type="ECO:0000313" key="8">
    <source>
        <dbReference type="Proteomes" id="UP000017842"/>
    </source>
</evidence>
<feature type="region of interest" description="Disordered" evidence="5">
    <location>
        <begin position="110"/>
        <end position="131"/>
    </location>
</feature>
<keyword evidence="7" id="KW-0346">Stress response</keyword>
<dbReference type="Gene3D" id="3.10.290.10">
    <property type="entry name" value="RNA-binding S4 domain"/>
    <property type="match status" value="1"/>
</dbReference>
<organism evidence="7 8">
    <name type="scientific">Methyloglobulus morosus KoM1</name>
    <dbReference type="NCBI Taxonomy" id="1116472"/>
    <lineage>
        <taxon>Bacteria</taxon>
        <taxon>Pseudomonadati</taxon>
        <taxon>Pseudomonadota</taxon>
        <taxon>Gammaproteobacteria</taxon>
        <taxon>Methylococcales</taxon>
        <taxon>Methylococcaceae</taxon>
        <taxon>Methyloglobulus</taxon>
    </lineage>
</organism>
<evidence type="ECO:0000313" key="7">
    <source>
        <dbReference type="EMBL" id="ESS71479.1"/>
    </source>
</evidence>
<comment type="caution">
    <text evidence="7">The sequence shown here is derived from an EMBL/GenBank/DDBJ whole genome shotgun (WGS) entry which is preliminary data.</text>
</comment>
<evidence type="ECO:0000256" key="2">
    <source>
        <dbReference type="ARBA" id="ARBA00022884"/>
    </source>
</evidence>
<keyword evidence="2 4" id="KW-0694">RNA-binding</keyword>
<proteinExistence type="inferred from homology"/>
<feature type="compositionally biased region" description="Basic residues" evidence="5">
    <location>
        <begin position="117"/>
        <end position="131"/>
    </location>
</feature>
<keyword evidence="8" id="KW-1185">Reference proteome</keyword>
<dbReference type="Proteomes" id="UP000017842">
    <property type="component" value="Unassembled WGS sequence"/>
</dbReference>
<dbReference type="AlphaFoldDB" id="V5BUC3"/>
<evidence type="ECO:0000256" key="1">
    <source>
        <dbReference type="ARBA" id="ARBA00008396"/>
    </source>
</evidence>
<evidence type="ECO:0000256" key="5">
    <source>
        <dbReference type="SAM" id="MobiDB-lite"/>
    </source>
</evidence>
<dbReference type="InterPro" id="IPR025708">
    <property type="entry name" value="HSP15"/>
</dbReference>
<dbReference type="InterPro" id="IPR036986">
    <property type="entry name" value="S4_RNA-bd_sf"/>
</dbReference>
<feature type="domain" description="RNA-binding S4" evidence="6">
    <location>
        <begin position="8"/>
        <end position="62"/>
    </location>
</feature>
<dbReference type="SMART" id="SM00363">
    <property type="entry name" value="S4"/>
    <property type="match status" value="1"/>
</dbReference>
<dbReference type="RefSeq" id="WP_023495478.1">
    <property type="nucleotide sequence ID" value="NZ_AYLO01000097.1"/>
</dbReference>
<dbReference type="CDD" id="cd00165">
    <property type="entry name" value="S4"/>
    <property type="match status" value="1"/>
</dbReference>
<dbReference type="OrthoDB" id="9797176at2"/>
<dbReference type="STRING" id="1116472.MGMO_101c00140"/>
<dbReference type="GO" id="GO:0034605">
    <property type="term" value="P:cellular response to heat"/>
    <property type="evidence" value="ECO:0007669"/>
    <property type="project" value="InterPro"/>
</dbReference>